<dbReference type="Proteomes" id="UP000284243">
    <property type="component" value="Unassembled WGS sequence"/>
</dbReference>
<dbReference type="PANTHER" id="PTHR30069:SF29">
    <property type="entry name" value="HEMOGLOBIN AND HEMOGLOBIN-HAPTOGLOBIN-BINDING PROTEIN 1-RELATED"/>
    <property type="match status" value="1"/>
</dbReference>
<keyword evidence="1" id="KW-0732">Signal</keyword>
<dbReference type="GO" id="GO:0015344">
    <property type="term" value="F:siderophore uptake transmembrane transporter activity"/>
    <property type="evidence" value="ECO:0007669"/>
    <property type="project" value="TreeGrafter"/>
</dbReference>
<dbReference type="PANTHER" id="PTHR30069">
    <property type="entry name" value="TONB-DEPENDENT OUTER MEMBRANE RECEPTOR"/>
    <property type="match status" value="1"/>
</dbReference>
<evidence type="ECO:0000256" key="1">
    <source>
        <dbReference type="ARBA" id="ARBA00022729"/>
    </source>
</evidence>
<evidence type="ECO:0000313" key="3">
    <source>
        <dbReference type="EMBL" id="RGU57009.1"/>
    </source>
</evidence>
<dbReference type="GO" id="GO:0044718">
    <property type="term" value="P:siderophore transmembrane transport"/>
    <property type="evidence" value="ECO:0007669"/>
    <property type="project" value="TreeGrafter"/>
</dbReference>
<keyword evidence="3" id="KW-0675">Receptor</keyword>
<dbReference type="InterPro" id="IPR037066">
    <property type="entry name" value="Plug_dom_sf"/>
</dbReference>
<dbReference type="EMBL" id="QRYC01000007">
    <property type="protein sequence ID" value="RGU57009.1"/>
    <property type="molecule type" value="Genomic_DNA"/>
</dbReference>
<dbReference type="RefSeq" id="WP_087381159.1">
    <property type="nucleotide sequence ID" value="NZ_CABJFF010000007.1"/>
</dbReference>
<reference evidence="3 4" key="1">
    <citation type="submission" date="2018-08" db="EMBL/GenBank/DDBJ databases">
        <title>A genome reference for cultivated species of the human gut microbiota.</title>
        <authorList>
            <person name="Zou Y."/>
            <person name="Xue W."/>
            <person name="Luo G."/>
        </authorList>
    </citation>
    <scope>NUCLEOTIDE SEQUENCE [LARGE SCALE GENOMIC DNA]</scope>
    <source>
        <strain evidence="3 4">AF16-14</strain>
    </source>
</reference>
<accession>A0A412TTA6</accession>
<dbReference type="SUPFAM" id="SSF56935">
    <property type="entry name" value="Porins"/>
    <property type="match status" value="1"/>
</dbReference>
<dbReference type="Pfam" id="PF13715">
    <property type="entry name" value="CarbopepD_reg_2"/>
    <property type="match status" value="1"/>
</dbReference>
<evidence type="ECO:0000259" key="2">
    <source>
        <dbReference type="Pfam" id="PF07715"/>
    </source>
</evidence>
<dbReference type="Gene3D" id="2.170.130.10">
    <property type="entry name" value="TonB-dependent receptor, plug domain"/>
    <property type="match status" value="1"/>
</dbReference>
<dbReference type="Gene3D" id="3.55.50.30">
    <property type="match status" value="1"/>
</dbReference>
<gene>
    <name evidence="3" type="ORF">DWW57_07395</name>
</gene>
<organism evidence="3 4">
    <name type="scientific">Odoribacter splanchnicus</name>
    <dbReference type="NCBI Taxonomy" id="28118"/>
    <lineage>
        <taxon>Bacteria</taxon>
        <taxon>Pseudomonadati</taxon>
        <taxon>Bacteroidota</taxon>
        <taxon>Bacteroidia</taxon>
        <taxon>Bacteroidales</taxon>
        <taxon>Odoribacteraceae</taxon>
        <taxon>Odoribacter</taxon>
    </lineage>
</organism>
<sequence length="1055" mass="118467">MKVMCYFKQGTISRMLFRGMLFALLAVCYPEYSRAVIAEDYQANRLITLSMKNISVADIIGQIRKTTDYRFLFQVDDLKGVRKEVFEVSEATIREAMDKLVAGTSLTYTLRQDGVVVLSQTQPQSREFTVSGFVLEAETRKPIPYATVFIPDLLIGTSAREDGAFTLNHVRPGKLKLEVRFMGRISLDTVIQVNANVTNLRFYLQEENFRLNEVHITAENSKAGQATSSKISRLAMDHMQATSLGDVMQLLPGGLATNPNLGYASQLNLRMISENASGIPGVTDGEEEAANMNSLGTLIIRDGAPVSNNANLQTVSPAITGAGTALGGTSSPAGGVDVRAISTDNIESIEVIRGIPSVEYGDLTSGAVIINSKAGREPFRLRFKTNENIYQVSAGKGFNLGGKKGSLNISGDYAYNVTDPMQSYVYYQRAAAKVMYSNIFLHDVLRSNTSVEVIYGDNKRKQNPDDERLQLKSNGRDLGIAFNTNGIFDLDYGWLKNLRYTLAVNYMNKKSYEQRLLTNATYQYSMTTTDGAILSNRPGVDLYDDQGNKLTNIPAGEETLYANMLPNDYLTRYDIEGKELNVFAKVMANFVKQGNRINNRILVGADFKSDGNNGDGKTFDPATPPYRVNTSLYSSFRPRKYSDIPFVNQLGVYAEENFSLNFARRNLNLQLGIRYDKLFGHQDIWTPRLNASLDVLPKTFTLRGGYGETAKMPTVLYLHPEKAYFEMVNFVSLTDDKIPEAQRLMMTTTRVFDTENKDLEIAKNRKAEVGFDLNIKGVRLAVTAFQERMNNGYSMAYLPTTFKSVENKQYKSGELPADGVTAPALTEKGTYRVLMKYMTPQNNITINTRGLEFDLNLGRFDAIRTAFSVNGAWLRTERFNNGYTYYEKGSEDPAKAPHVGIYEAAMRKNYSERMATTFRVTHNIPDIGFVVTLSAQVLWKEANWSRFGNDSIPVSYISKEDGQVYPFDPAKKEDAEFTAIMRTVNQKDRIRESMPPTLCMNLYLTKEIKDYLRVSFFANNMFSSRPLYKQKRTIGSYERRNIPLFFGLELSAIIN</sequence>
<dbReference type="Pfam" id="PF07715">
    <property type="entry name" value="Plug"/>
    <property type="match status" value="1"/>
</dbReference>
<feature type="domain" description="TonB-dependent receptor plug" evidence="2">
    <location>
        <begin position="226"/>
        <end position="368"/>
    </location>
</feature>
<proteinExistence type="predicted"/>
<dbReference type="SUPFAM" id="SSF49464">
    <property type="entry name" value="Carboxypeptidase regulatory domain-like"/>
    <property type="match status" value="1"/>
</dbReference>
<protein>
    <submittedName>
        <fullName evidence="3">TonB-dependent receptor</fullName>
    </submittedName>
</protein>
<dbReference type="InterPro" id="IPR008969">
    <property type="entry name" value="CarboxyPept-like_regulatory"/>
</dbReference>
<dbReference type="AlphaFoldDB" id="A0A412TTA6"/>
<dbReference type="InterPro" id="IPR012910">
    <property type="entry name" value="Plug_dom"/>
</dbReference>
<dbReference type="Gene3D" id="2.60.40.1120">
    <property type="entry name" value="Carboxypeptidase-like, regulatory domain"/>
    <property type="match status" value="1"/>
</dbReference>
<dbReference type="InterPro" id="IPR039426">
    <property type="entry name" value="TonB-dep_rcpt-like"/>
</dbReference>
<comment type="caution">
    <text evidence="3">The sequence shown here is derived from an EMBL/GenBank/DDBJ whole genome shotgun (WGS) entry which is preliminary data.</text>
</comment>
<dbReference type="GO" id="GO:0009279">
    <property type="term" value="C:cell outer membrane"/>
    <property type="evidence" value="ECO:0007669"/>
    <property type="project" value="TreeGrafter"/>
</dbReference>
<name>A0A412TTA6_9BACT</name>
<evidence type="ECO:0000313" key="4">
    <source>
        <dbReference type="Proteomes" id="UP000284243"/>
    </source>
</evidence>